<dbReference type="PROSITE" id="PS50956">
    <property type="entry name" value="HTH_ASNC_2"/>
    <property type="match status" value="1"/>
</dbReference>
<protein>
    <submittedName>
        <fullName evidence="5">Lrp/AsnC family transcriptional regulator</fullName>
    </submittedName>
</protein>
<evidence type="ECO:0000256" key="1">
    <source>
        <dbReference type="ARBA" id="ARBA00023015"/>
    </source>
</evidence>
<dbReference type="InterPro" id="IPR019885">
    <property type="entry name" value="Tscrpt_reg_HTH_AsnC-type_CS"/>
</dbReference>
<dbReference type="InterPro" id="IPR019888">
    <property type="entry name" value="Tscrpt_reg_AsnC-like"/>
</dbReference>
<accession>A0A5D0TYK4</accession>
<dbReference type="Pfam" id="PF13404">
    <property type="entry name" value="HTH_AsnC-type"/>
    <property type="match status" value="1"/>
</dbReference>
<dbReference type="InterPro" id="IPR019887">
    <property type="entry name" value="Tscrpt_reg_AsnC/Lrp_C"/>
</dbReference>
<keyword evidence="6" id="KW-1185">Reference proteome</keyword>
<proteinExistence type="predicted"/>
<dbReference type="EMBL" id="VSFF01000011">
    <property type="protein sequence ID" value="TYC11208.1"/>
    <property type="molecule type" value="Genomic_DNA"/>
</dbReference>
<sequence>MEEPAVHAERDDIDEKVIARLVDDARTTYADIGDELGLSAPAVKRRVDRLREVGVIRGFTAVVDLDVLGWRTEVFVEIYCAGKISSDDILSTLERHPEIADLCTVVGEPDAIVRLLAADTRHLEAALERIRSEPLVLRTRSIVVLSRLLERPRA</sequence>
<dbReference type="Proteomes" id="UP000322634">
    <property type="component" value="Unassembled WGS sequence"/>
</dbReference>
<evidence type="ECO:0000256" key="2">
    <source>
        <dbReference type="ARBA" id="ARBA00023125"/>
    </source>
</evidence>
<keyword evidence="1" id="KW-0805">Transcription regulation</keyword>
<feature type="domain" description="HTH asnC-type" evidence="4">
    <location>
        <begin position="11"/>
        <end position="71"/>
    </location>
</feature>
<dbReference type="InterPro" id="IPR011008">
    <property type="entry name" value="Dimeric_a/b-barrel"/>
</dbReference>
<reference evidence="5 6" key="1">
    <citation type="submission" date="2019-08" db="EMBL/GenBank/DDBJ databases">
        <title>Actinomadura sp. nov. CYP1-5 isolated from mountain soil.</title>
        <authorList>
            <person name="Songsumanus A."/>
            <person name="Kuncharoen N."/>
            <person name="Kudo T."/>
            <person name="Yuki M."/>
            <person name="Igarashi Y."/>
            <person name="Tanasupawat S."/>
        </authorList>
    </citation>
    <scope>NUCLEOTIDE SEQUENCE [LARGE SCALE GENOMIC DNA]</scope>
    <source>
        <strain evidence="5 6">GKU157</strain>
    </source>
</reference>
<dbReference type="SMART" id="SM00344">
    <property type="entry name" value="HTH_ASNC"/>
    <property type="match status" value="1"/>
</dbReference>
<dbReference type="GO" id="GO:0043200">
    <property type="term" value="P:response to amino acid"/>
    <property type="evidence" value="ECO:0007669"/>
    <property type="project" value="TreeGrafter"/>
</dbReference>
<dbReference type="InterPro" id="IPR036388">
    <property type="entry name" value="WH-like_DNA-bd_sf"/>
</dbReference>
<dbReference type="AlphaFoldDB" id="A0A5D0TYK4"/>
<dbReference type="InterPro" id="IPR036390">
    <property type="entry name" value="WH_DNA-bd_sf"/>
</dbReference>
<dbReference type="Gene3D" id="1.10.10.10">
    <property type="entry name" value="Winged helix-like DNA-binding domain superfamily/Winged helix DNA-binding domain"/>
    <property type="match status" value="1"/>
</dbReference>
<dbReference type="Pfam" id="PF01037">
    <property type="entry name" value="AsnC_trans_reg"/>
    <property type="match status" value="1"/>
</dbReference>
<dbReference type="PROSITE" id="PS00519">
    <property type="entry name" value="HTH_ASNC_1"/>
    <property type="match status" value="1"/>
</dbReference>
<dbReference type="GO" id="GO:0043565">
    <property type="term" value="F:sequence-specific DNA binding"/>
    <property type="evidence" value="ECO:0007669"/>
    <property type="project" value="InterPro"/>
</dbReference>
<dbReference type="InterPro" id="IPR000485">
    <property type="entry name" value="AsnC-type_HTH_dom"/>
</dbReference>
<dbReference type="PANTHER" id="PTHR30154:SF45">
    <property type="entry name" value="TRANSCRIPTIONAL REGULATORY PROTEIN (PROBABLY ASNC-FAMILY)-RELATED"/>
    <property type="match status" value="1"/>
</dbReference>
<evidence type="ECO:0000313" key="5">
    <source>
        <dbReference type="EMBL" id="TYC11208.1"/>
    </source>
</evidence>
<evidence type="ECO:0000313" key="6">
    <source>
        <dbReference type="Proteomes" id="UP000322634"/>
    </source>
</evidence>
<comment type="caution">
    <text evidence="5">The sequence shown here is derived from an EMBL/GenBank/DDBJ whole genome shotgun (WGS) entry which is preliminary data.</text>
</comment>
<evidence type="ECO:0000256" key="3">
    <source>
        <dbReference type="ARBA" id="ARBA00023163"/>
    </source>
</evidence>
<name>A0A5D0TYK4_9ACTN</name>
<dbReference type="RefSeq" id="WP_148353416.1">
    <property type="nucleotide sequence ID" value="NZ_JBHSBF010000030.1"/>
</dbReference>
<keyword evidence="2" id="KW-0238">DNA-binding</keyword>
<dbReference type="OrthoDB" id="4379331at2"/>
<dbReference type="SUPFAM" id="SSF54909">
    <property type="entry name" value="Dimeric alpha+beta barrel"/>
    <property type="match status" value="1"/>
</dbReference>
<dbReference type="Gene3D" id="3.30.70.920">
    <property type="match status" value="1"/>
</dbReference>
<organism evidence="5 6">
    <name type="scientific">Actinomadura syzygii</name>
    <dbReference type="NCBI Taxonomy" id="1427538"/>
    <lineage>
        <taxon>Bacteria</taxon>
        <taxon>Bacillati</taxon>
        <taxon>Actinomycetota</taxon>
        <taxon>Actinomycetes</taxon>
        <taxon>Streptosporangiales</taxon>
        <taxon>Thermomonosporaceae</taxon>
        <taxon>Actinomadura</taxon>
    </lineage>
</organism>
<dbReference type="SUPFAM" id="SSF46785">
    <property type="entry name" value="Winged helix' DNA-binding domain"/>
    <property type="match status" value="1"/>
</dbReference>
<keyword evidence="3" id="KW-0804">Transcription</keyword>
<evidence type="ECO:0000259" key="4">
    <source>
        <dbReference type="PROSITE" id="PS50956"/>
    </source>
</evidence>
<dbReference type="PANTHER" id="PTHR30154">
    <property type="entry name" value="LEUCINE-RESPONSIVE REGULATORY PROTEIN"/>
    <property type="match status" value="1"/>
</dbReference>
<dbReference type="PRINTS" id="PR00033">
    <property type="entry name" value="HTHASNC"/>
</dbReference>
<gene>
    <name evidence="5" type="ORF">FXF65_30170</name>
</gene>
<dbReference type="GO" id="GO:0005829">
    <property type="term" value="C:cytosol"/>
    <property type="evidence" value="ECO:0007669"/>
    <property type="project" value="TreeGrafter"/>
</dbReference>